<feature type="non-terminal residue" evidence="1">
    <location>
        <position position="1"/>
    </location>
</feature>
<accession>A0A0K2TCT5</accession>
<dbReference type="EMBL" id="HACA01006467">
    <property type="protein sequence ID" value="CDW23828.1"/>
    <property type="molecule type" value="Transcribed_RNA"/>
</dbReference>
<evidence type="ECO:0000313" key="1">
    <source>
        <dbReference type="EMBL" id="CDW23828.1"/>
    </source>
</evidence>
<protein>
    <submittedName>
        <fullName evidence="1">Uncharacterized protein</fullName>
    </submittedName>
</protein>
<reference evidence="1" key="1">
    <citation type="submission" date="2014-05" db="EMBL/GenBank/DDBJ databases">
        <authorList>
            <person name="Chronopoulou M."/>
        </authorList>
    </citation>
    <scope>NUCLEOTIDE SEQUENCE</scope>
    <source>
        <tissue evidence="1">Whole organism</tissue>
    </source>
</reference>
<dbReference type="AlphaFoldDB" id="A0A0K2TCT5"/>
<name>A0A0K2TCT5_LEPSM</name>
<sequence>VLLTINVANLSSNDGFQAPEKGLVAPLNLFLCNGVPMLDGSGSEDLYFRMTDTTSLPLDSSLKGVVEGVGIRAVGSPKVSTKKKEFKRV</sequence>
<organism evidence="1">
    <name type="scientific">Lepeophtheirus salmonis</name>
    <name type="common">Salmon louse</name>
    <name type="synonym">Caligus salmonis</name>
    <dbReference type="NCBI Taxonomy" id="72036"/>
    <lineage>
        <taxon>Eukaryota</taxon>
        <taxon>Metazoa</taxon>
        <taxon>Ecdysozoa</taxon>
        <taxon>Arthropoda</taxon>
        <taxon>Crustacea</taxon>
        <taxon>Multicrustacea</taxon>
        <taxon>Hexanauplia</taxon>
        <taxon>Copepoda</taxon>
        <taxon>Siphonostomatoida</taxon>
        <taxon>Caligidae</taxon>
        <taxon>Lepeophtheirus</taxon>
    </lineage>
</organism>
<proteinExistence type="predicted"/>